<keyword evidence="13" id="KW-1185">Reference proteome</keyword>
<dbReference type="EMBL" id="MPDP01000035">
    <property type="protein sequence ID" value="KAK1491423.1"/>
    <property type="molecule type" value="Genomic_DNA"/>
</dbReference>
<evidence type="ECO:0000256" key="4">
    <source>
        <dbReference type="ARBA" id="ARBA00022723"/>
    </source>
</evidence>
<proteinExistence type="inferred from homology"/>
<keyword evidence="3 9" id="KW-0349">Heme</keyword>
<dbReference type="InterPro" id="IPR011614">
    <property type="entry name" value="Catalase_core"/>
</dbReference>
<dbReference type="FunFam" id="2.40.180.10:FF:000001">
    <property type="entry name" value="Catalase"/>
    <property type="match status" value="1"/>
</dbReference>
<accession>A0AAJ0DLW8</accession>
<dbReference type="CDD" id="cd08157">
    <property type="entry name" value="catalase_fungal"/>
    <property type="match status" value="1"/>
</dbReference>
<keyword evidence="4 9" id="KW-0479">Metal-binding</keyword>
<organism evidence="12 13">
    <name type="scientific">Colletotrichum cuscutae</name>
    <dbReference type="NCBI Taxonomy" id="1209917"/>
    <lineage>
        <taxon>Eukaryota</taxon>
        <taxon>Fungi</taxon>
        <taxon>Dikarya</taxon>
        <taxon>Ascomycota</taxon>
        <taxon>Pezizomycotina</taxon>
        <taxon>Sordariomycetes</taxon>
        <taxon>Hypocreomycetidae</taxon>
        <taxon>Glomerellales</taxon>
        <taxon>Glomerellaceae</taxon>
        <taxon>Colletotrichum</taxon>
        <taxon>Colletotrichum acutatum species complex</taxon>
    </lineage>
</organism>
<evidence type="ECO:0000313" key="12">
    <source>
        <dbReference type="EMBL" id="KAK1491423.1"/>
    </source>
</evidence>
<dbReference type="InterPro" id="IPR024708">
    <property type="entry name" value="Catalase_AS"/>
</dbReference>
<comment type="catalytic activity">
    <reaction evidence="9">
        <text>2 H2O2 = O2 + 2 H2O</text>
        <dbReference type="Rhea" id="RHEA:20309"/>
        <dbReference type="ChEBI" id="CHEBI:15377"/>
        <dbReference type="ChEBI" id="CHEBI:15379"/>
        <dbReference type="ChEBI" id="CHEBI:16240"/>
        <dbReference type="EC" id="1.11.1.6"/>
    </reaction>
</comment>
<dbReference type="PROSITE" id="PS00438">
    <property type="entry name" value="CATALASE_2"/>
    <property type="match status" value="1"/>
</dbReference>
<dbReference type="SUPFAM" id="SSF56634">
    <property type="entry name" value="Heme-dependent catalase-like"/>
    <property type="match status" value="1"/>
</dbReference>
<dbReference type="GO" id="GO:0042744">
    <property type="term" value="P:hydrogen peroxide catabolic process"/>
    <property type="evidence" value="ECO:0007669"/>
    <property type="project" value="UniProtKB-KW"/>
</dbReference>
<protein>
    <recommendedName>
        <fullName evidence="9">Catalase</fullName>
        <ecNumber evidence="9">1.11.1.6</ecNumber>
    </recommendedName>
</protein>
<dbReference type="GO" id="GO:0004096">
    <property type="term" value="F:catalase activity"/>
    <property type="evidence" value="ECO:0007669"/>
    <property type="project" value="UniProtKB-EC"/>
</dbReference>
<evidence type="ECO:0000256" key="1">
    <source>
        <dbReference type="ARBA" id="ARBA00005329"/>
    </source>
</evidence>
<dbReference type="GO" id="GO:0046872">
    <property type="term" value="F:metal ion binding"/>
    <property type="evidence" value="ECO:0007669"/>
    <property type="project" value="UniProtKB-KW"/>
</dbReference>
<dbReference type="AlphaFoldDB" id="A0AAJ0DLW8"/>
<dbReference type="InterPro" id="IPR010582">
    <property type="entry name" value="Catalase_immune_responsive"/>
</dbReference>
<dbReference type="PANTHER" id="PTHR11465">
    <property type="entry name" value="CATALASE"/>
    <property type="match status" value="1"/>
</dbReference>
<evidence type="ECO:0000256" key="3">
    <source>
        <dbReference type="ARBA" id="ARBA00022617"/>
    </source>
</evidence>
<comment type="caution">
    <text evidence="12">The sequence shown here is derived from an EMBL/GenBank/DDBJ whole genome shotgun (WGS) entry which is preliminary data.</text>
</comment>
<dbReference type="PROSITE" id="PS00437">
    <property type="entry name" value="CATALASE_1"/>
    <property type="match status" value="1"/>
</dbReference>
<comment type="function">
    <text evidence="8 10">Catalyzes the degradation of hydrogen peroxide (H(2)O(2)) generated by peroxisomal oxidases to water and oxygen, thereby protecting cells from the toxic effects of hydrogen peroxide.</text>
</comment>
<evidence type="ECO:0000256" key="2">
    <source>
        <dbReference type="ARBA" id="ARBA00022559"/>
    </source>
</evidence>
<dbReference type="GO" id="GO:0005777">
    <property type="term" value="C:peroxisome"/>
    <property type="evidence" value="ECO:0007669"/>
    <property type="project" value="TreeGrafter"/>
</dbReference>
<comment type="similarity">
    <text evidence="1 9">Belongs to the catalase family.</text>
</comment>
<dbReference type="EC" id="1.11.1.6" evidence="9"/>
<dbReference type="PANTHER" id="PTHR11465:SF62">
    <property type="entry name" value="CATALASE T"/>
    <property type="match status" value="1"/>
</dbReference>
<evidence type="ECO:0000256" key="10">
    <source>
        <dbReference type="RuleBase" id="RU004142"/>
    </source>
</evidence>
<evidence type="ECO:0000256" key="8">
    <source>
        <dbReference type="ARBA" id="ARBA00044729"/>
    </source>
</evidence>
<dbReference type="GO" id="GO:0020037">
    <property type="term" value="F:heme binding"/>
    <property type="evidence" value="ECO:0007669"/>
    <property type="project" value="InterPro"/>
</dbReference>
<dbReference type="InterPro" id="IPR018028">
    <property type="entry name" value="Catalase"/>
</dbReference>
<evidence type="ECO:0000256" key="5">
    <source>
        <dbReference type="ARBA" id="ARBA00023002"/>
    </source>
</evidence>
<evidence type="ECO:0000313" key="13">
    <source>
        <dbReference type="Proteomes" id="UP001239213"/>
    </source>
</evidence>
<name>A0AAJ0DLW8_9PEZI</name>
<dbReference type="Pfam" id="PF00199">
    <property type="entry name" value="Catalase"/>
    <property type="match status" value="1"/>
</dbReference>
<gene>
    <name evidence="12" type="ORF">CCUS01_03209</name>
</gene>
<keyword evidence="5 9" id="KW-0560">Oxidoreductase</keyword>
<feature type="domain" description="Catalase core" evidence="11">
    <location>
        <begin position="33"/>
        <end position="428"/>
    </location>
</feature>
<dbReference type="SMART" id="SM01060">
    <property type="entry name" value="Catalase"/>
    <property type="match status" value="1"/>
</dbReference>
<dbReference type="Gene3D" id="2.40.180.10">
    <property type="entry name" value="Catalase core domain"/>
    <property type="match status" value="1"/>
</dbReference>
<dbReference type="GO" id="GO:0005739">
    <property type="term" value="C:mitochondrion"/>
    <property type="evidence" value="ECO:0007669"/>
    <property type="project" value="TreeGrafter"/>
</dbReference>
<sequence>MGSTDTSFAAHVAGQFSTYEKDRQMTSKEAIYSTSNGVPMPHPYETQRCGENGPLLLQDFHLIDLLSHFDRERIPERVVHAKGSGAHGFFECTNPIPELTQADLFGTKGKKCPITVRFSTVGGESGSPDLARDPRGFSVKFRTEDGNWDMVANNTPVFFLRDPAKFPMFIHTQKRDPQTHLNHMDDSFMVCLILMIFWNYLSENPESIHQVMILMGDRGIPDGYRFMHGYAGHTMKLVNKDGSWVYAQIHMKSQQGTKFITQEDSLTKSADYSGKDLFEAIQNGDYPKWSVEIQTMTPKEAEDAWENDKINVFDLTHVWPQGKYPLRKVGEFTLNENPQNYFAEVEQVAFNPSHMPPGIEPSADPVLQSRLFSYPDTHRHRIGVNYQQLPVNAPKTAHKMANFQRDGAMAFFNQGARPNYLSSIDPVQFKARTVDLDKTHGHFTGQAITFLSEIRPEDFVAPRALWQKVWDEDARERFIKNVTGKMELCKNPEPLKKQIAIFREVDPEIAERLEKSTGIKGYDGIANLTFNGTHNGFAREKKNKYANGIDVTTCQSLTENNGCQRRGYPYNMNMTFLFAHYSTFSTSQPGVAWMRRGCADGAINTQLAIVKWLQSRIAIRVGTKNKMDISYETATKAASDEIDTIKQLLSPGNEGSETKTKSASLSFQDWQVIIQQNITKMAGAAVHIALVAVAVSFLRETARQNQPATADDISQCWTIIRDALTSTSSSRTRFTASRSAQGFLSDGSIDELIRLHVWMPDGKRGNPDFHLHSHQPAWITPIKLILSRSQKKPRTQGGGYCVQDTSGIFYSGKTHSKTHARGSTYTVPAAEFHVSEVAPDALHATIFFFDSHRGFVKDAGVLGPKDGDSFTQLRDPAGITRGIRLRANDFGAYNDLIPLLYS</sequence>
<keyword evidence="2 9" id="KW-0575">Peroxidase</keyword>
<evidence type="ECO:0000256" key="7">
    <source>
        <dbReference type="ARBA" id="ARBA00023324"/>
    </source>
</evidence>
<dbReference type="InterPro" id="IPR002226">
    <property type="entry name" value="Catalase_haem_BS"/>
</dbReference>
<dbReference type="Proteomes" id="UP001239213">
    <property type="component" value="Unassembled WGS sequence"/>
</dbReference>
<dbReference type="InterPro" id="IPR020835">
    <property type="entry name" value="Catalase_sf"/>
</dbReference>
<dbReference type="GO" id="GO:0042542">
    <property type="term" value="P:response to hydrogen peroxide"/>
    <property type="evidence" value="ECO:0007669"/>
    <property type="project" value="TreeGrafter"/>
</dbReference>
<keyword evidence="6 9" id="KW-0408">Iron</keyword>
<evidence type="ECO:0000259" key="11">
    <source>
        <dbReference type="SMART" id="SM01060"/>
    </source>
</evidence>
<dbReference type="PROSITE" id="PS51402">
    <property type="entry name" value="CATALASE_3"/>
    <property type="match status" value="1"/>
</dbReference>
<dbReference type="Pfam" id="PF06628">
    <property type="entry name" value="Catalase-rel"/>
    <property type="match status" value="1"/>
</dbReference>
<keyword evidence="7 9" id="KW-0376">Hydrogen peroxide</keyword>
<evidence type="ECO:0000256" key="6">
    <source>
        <dbReference type="ARBA" id="ARBA00023004"/>
    </source>
</evidence>
<evidence type="ECO:0000256" key="9">
    <source>
        <dbReference type="RuleBase" id="RU000498"/>
    </source>
</evidence>
<dbReference type="PRINTS" id="PR00067">
    <property type="entry name" value="CATALASE"/>
</dbReference>
<reference evidence="12" key="1">
    <citation type="submission" date="2016-11" db="EMBL/GenBank/DDBJ databases">
        <title>The genome sequence of Colletotrichum cuscutae.</title>
        <authorList>
            <person name="Baroncelli R."/>
        </authorList>
    </citation>
    <scope>NUCLEOTIDE SEQUENCE</scope>
    <source>
        <strain evidence="12">IMI 304802</strain>
    </source>
</reference>